<accession>A0A1V2L2A9</accession>
<evidence type="ECO:0000313" key="2">
    <source>
        <dbReference type="EMBL" id="ONH65890.1"/>
    </source>
</evidence>
<feature type="region of interest" description="Disordered" evidence="1">
    <location>
        <begin position="159"/>
        <end position="217"/>
    </location>
</feature>
<dbReference type="AlphaFoldDB" id="A0A1V2L2A9"/>
<feature type="compositionally biased region" description="Low complexity" evidence="1">
    <location>
        <begin position="186"/>
        <end position="217"/>
    </location>
</feature>
<keyword evidence="3" id="KW-1185">Reference proteome</keyword>
<evidence type="ECO:0000313" key="3">
    <source>
        <dbReference type="Proteomes" id="UP000189513"/>
    </source>
</evidence>
<evidence type="ECO:0000256" key="1">
    <source>
        <dbReference type="SAM" id="MobiDB-lite"/>
    </source>
</evidence>
<dbReference type="Proteomes" id="UP000189513">
    <property type="component" value="Unassembled WGS sequence"/>
</dbReference>
<sequence length="325" mass="35769">MDSRDDPFDIQSLQDLFTMPDAINTGAVTTDSINYFDTGLPVVSMKQFADTYFEDAMSLVNSPSLSNSLNTTPLSNATPSLKSSSTCLDDESTILFGQNWGASDLTLAASNDTTGANTLFNTSSSAFIQPLESLEYTSQSILPSTLSVNSSPYNSGYSSAASPDNLTISSSHTKNLMRPGTKTKSKSLSSNSSSRSSTSSASSTSSTTSRSRNSLDSRLSLQRLGEVLQTKSQEETMRIEKFILEIFQKDLKFPLGYKTWIRDTPEEQREQILEELHNRVAPTHPRMTKQLLETVIRRATYSMMQGRLRNERRAASKGRAIARKA</sequence>
<reference evidence="3" key="1">
    <citation type="journal article" date="2017" name="Genome Announc.">
        <title>Genome sequences of Cyberlindnera fabianii 65, Pichia kudriavzevii 129, and Saccharomyces cerevisiae 131 isolated from fermented masau fruits in Zimbabwe.</title>
        <authorList>
            <person name="van Rijswijck I.M.H."/>
            <person name="Derks M.F.L."/>
            <person name="Abee T."/>
            <person name="de Ridder D."/>
            <person name="Smid E.J."/>
        </authorList>
    </citation>
    <scope>NUCLEOTIDE SEQUENCE [LARGE SCALE GENOMIC DNA]</scope>
    <source>
        <strain evidence="3">65</strain>
    </source>
</reference>
<organism evidence="2 3">
    <name type="scientific">Cyberlindnera fabianii</name>
    <name type="common">Yeast</name>
    <name type="synonym">Hansenula fabianii</name>
    <dbReference type="NCBI Taxonomy" id="36022"/>
    <lineage>
        <taxon>Eukaryota</taxon>
        <taxon>Fungi</taxon>
        <taxon>Dikarya</taxon>
        <taxon>Ascomycota</taxon>
        <taxon>Saccharomycotina</taxon>
        <taxon>Saccharomycetes</taxon>
        <taxon>Phaffomycetales</taxon>
        <taxon>Phaffomycetaceae</taxon>
        <taxon>Cyberlindnera</taxon>
    </lineage>
</organism>
<feature type="compositionally biased region" description="Polar residues" evidence="1">
    <location>
        <begin position="159"/>
        <end position="174"/>
    </location>
</feature>
<proteinExistence type="predicted"/>
<gene>
    <name evidence="2" type="ORF">BON22_4265</name>
</gene>
<protein>
    <submittedName>
        <fullName evidence="2">Uncharacterized protein</fullName>
    </submittedName>
</protein>
<comment type="caution">
    <text evidence="2">The sequence shown here is derived from an EMBL/GenBank/DDBJ whole genome shotgun (WGS) entry which is preliminary data.</text>
</comment>
<dbReference type="EMBL" id="MPUK01000009">
    <property type="protein sequence ID" value="ONH65890.1"/>
    <property type="molecule type" value="Genomic_DNA"/>
</dbReference>
<dbReference type="VEuPathDB" id="FungiDB:BON22_4265"/>
<name>A0A1V2L2A9_CYBFA</name>